<comment type="caution">
    <text evidence="1">The sequence shown here is derived from an EMBL/GenBank/DDBJ whole genome shotgun (WGS) entry which is preliminary data.</text>
</comment>
<organism evidence="1 2">
    <name type="scientific">Empedobacter brevis NBRC 14943 = ATCC 43319</name>
    <dbReference type="NCBI Taxonomy" id="1218108"/>
    <lineage>
        <taxon>Bacteria</taxon>
        <taxon>Pseudomonadati</taxon>
        <taxon>Bacteroidota</taxon>
        <taxon>Flavobacteriia</taxon>
        <taxon>Flavobacteriales</taxon>
        <taxon>Weeksellaceae</taxon>
        <taxon>Empedobacter</taxon>
    </lineage>
</organism>
<keyword evidence="2" id="KW-1185">Reference proteome</keyword>
<evidence type="ECO:0000313" key="2">
    <source>
        <dbReference type="Proteomes" id="UP000321245"/>
    </source>
</evidence>
<dbReference type="STRING" id="1218108.GCA_000382425_01235"/>
<reference evidence="1 2" key="1">
    <citation type="submission" date="2019-07" db="EMBL/GenBank/DDBJ databases">
        <title>Whole genome shotgun sequence of Empedobacter brevis NBRC 14943.</title>
        <authorList>
            <person name="Hosoyama A."/>
            <person name="Uohara A."/>
            <person name="Ohji S."/>
            <person name="Ichikawa N."/>
        </authorList>
    </citation>
    <scope>NUCLEOTIDE SEQUENCE [LARGE SCALE GENOMIC DNA]</scope>
    <source>
        <strain evidence="1 2">NBRC 14943</strain>
    </source>
</reference>
<gene>
    <name evidence="1" type="ORF">EB1_28820</name>
</gene>
<accession>A0A511NJU9</accession>
<dbReference type="AlphaFoldDB" id="A0A511NJU9"/>
<dbReference type="EMBL" id="BJXC01000023">
    <property type="protein sequence ID" value="GEM53092.1"/>
    <property type="molecule type" value="Genomic_DNA"/>
</dbReference>
<evidence type="ECO:0000313" key="1">
    <source>
        <dbReference type="EMBL" id="GEM53092.1"/>
    </source>
</evidence>
<protein>
    <submittedName>
        <fullName evidence="1">Uncharacterized protein</fullName>
    </submittedName>
</protein>
<proteinExistence type="predicted"/>
<dbReference type="Proteomes" id="UP000321245">
    <property type="component" value="Unassembled WGS sequence"/>
</dbReference>
<sequence length="61" mass="7268">MEKEIEPLKSKADSLTDKISEKQEKQEWFFNENVDRYGPDIGYATYTDLWNRLEEVQKGII</sequence>
<name>A0A511NJU9_9FLAO</name>